<keyword evidence="1" id="KW-0732">Signal</keyword>
<dbReference type="PROSITE" id="PS51257">
    <property type="entry name" value="PROKAR_LIPOPROTEIN"/>
    <property type="match status" value="1"/>
</dbReference>
<comment type="caution">
    <text evidence="2">The sequence shown here is derived from an EMBL/GenBank/DDBJ whole genome shotgun (WGS) entry which is preliminary data.</text>
</comment>
<organism evidence="2 3">
    <name type="scientific">Streptomyces thinghirensis</name>
    <dbReference type="NCBI Taxonomy" id="551547"/>
    <lineage>
        <taxon>Bacteria</taxon>
        <taxon>Bacillati</taxon>
        <taxon>Actinomycetota</taxon>
        <taxon>Actinomycetes</taxon>
        <taxon>Kitasatosporales</taxon>
        <taxon>Streptomycetaceae</taxon>
        <taxon>Streptomyces</taxon>
    </lineage>
</organism>
<feature type="signal peptide" evidence="1">
    <location>
        <begin position="1"/>
        <end position="30"/>
    </location>
</feature>
<evidence type="ECO:0000256" key="1">
    <source>
        <dbReference type="SAM" id="SignalP"/>
    </source>
</evidence>
<accession>A0ABP9TCG5</accession>
<dbReference type="Proteomes" id="UP001499878">
    <property type="component" value="Unassembled WGS sequence"/>
</dbReference>
<sequence length="131" mass="13524">MPRPATGHARLRRCGAAVVFVSMALGGAIAACSSGESQDVTVRVTDSGCQLSPGRVENGTDVTFAVHNSSKRSVRFTLKESDGSAAVGPETVDAGAEEELEGNQFDGKATYMAECAPQGGTPARTQFTVTD</sequence>
<keyword evidence="3" id="KW-1185">Reference proteome</keyword>
<protein>
    <submittedName>
        <fullName evidence="2">Uncharacterized protein</fullName>
    </submittedName>
</protein>
<feature type="chain" id="PRO_5045755225" evidence="1">
    <location>
        <begin position="31"/>
        <end position="131"/>
    </location>
</feature>
<evidence type="ECO:0000313" key="2">
    <source>
        <dbReference type="EMBL" id="GAA5216170.1"/>
    </source>
</evidence>
<dbReference type="RefSeq" id="WP_345637181.1">
    <property type="nucleotide sequence ID" value="NZ_BAABJR010000024.1"/>
</dbReference>
<name>A0ABP9TCG5_9ACTN</name>
<reference evidence="3" key="1">
    <citation type="journal article" date="2019" name="Int. J. Syst. Evol. Microbiol.">
        <title>The Global Catalogue of Microorganisms (GCM) 10K type strain sequencing project: providing services to taxonomists for standard genome sequencing and annotation.</title>
        <authorList>
            <consortium name="The Broad Institute Genomics Platform"/>
            <consortium name="The Broad Institute Genome Sequencing Center for Infectious Disease"/>
            <person name="Wu L."/>
            <person name="Ma J."/>
        </authorList>
    </citation>
    <scope>NUCLEOTIDE SEQUENCE [LARGE SCALE GENOMIC DNA]</scope>
    <source>
        <strain evidence="3">JCM 18306</strain>
    </source>
</reference>
<proteinExistence type="predicted"/>
<dbReference type="EMBL" id="BAABJR010000024">
    <property type="protein sequence ID" value="GAA5216170.1"/>
    <property type="molecule type" value="Genomic_DNA"/>
</dbReference>
<gene>
    <name evidence="2" type="ORF">GCM10023323_68150</name>
</gene>
<evidence type="ECO:0000313" key="3">
    <source>
        <dbReference type="Proteomes" id="UP001499878"/>
    </source>
</evidence>